<dbReference type="OrthoDB" id="9809075at2"/>
<dbReference type="SUPFAM" id="SSF50104">
    <property type="entry name" value="Translation proteins SH3-like domain"/>
    <property type="match status" value="1"/>
</dbReference>
<evidence type="ECO:0000256" key="4">
    <source>
        <dbReference type="ARBA" id="ARBA00023163"/>
    </source>
</evidence>
<dbReference type="InterPro" id="IPR001062">
    <property type="entry name" value="Transcrpt_antiterm_NusG"/>
</dbReference>
<keyword evidence="4 5" id="KW-0804">Transcription</keyword>
<dbReference type="PANTHER" id="PTHR30265">
    <property type="entry name" value="RHO-INTERACTING TRANSCRIPTION TERMINATION FACTOR NUSG"/>
    <property type="match status" value="1"/>
</dbReference>
<feature type="domain" description="KOW" evidence="9">
    <location>
        <begin position="154"/>
        <end position="181"/>
    </location>
</feature>
<dbReference type="InterPro" id="IPR036735">
    <property type="entry name" value="NGN_dom_sf"/>
</dbReference>
<evidence type="ECO:0000256" key="2">
    <source>
        <dbReference type="ARBA" id="ARBA00022814"/>
    </source>
</evidence>
<name>A0A1J0AEZ0_9CYAN</name>
<organism evidence="10 11">
    <name type="scientific">Gloeomargarita lithophora Alchichica-D10</name>
    <dbReference type="NCBI Taxonomy" id="1188229"/>
    <lineage>
        <taxon>Bacteria</taxon>
        <taxon>Bacillati</taxon>
        <taxon>Cyanobacteriota</taxon>
        <taxon>Cyanophyceae</taxon>
        <taxon>Gloeomargaritales</taxon>
        <taxon>Gloeomargaritaceae</taxon>
        <taxon>Gloeomargarita</taxon>
    </lineage>
</organism>
<dbReference type="KEGG" id="glt:GlitD10_2168"/>
<evidence type="ECO:0000259" key="9">
    <source>
        <dbReference type="SMART" id="SM00739"/>
    </source>
</evidence>
<protein>
    <recommendedName>
        <fullName evidence="5 6">Transcription termination/antitermination protein NusG</fullName>
    </recommendedName>
</protein>
<comment type="function">
    <text evidence="5 7">Participates in transcription elongation, termination and antitermination.</text>
</comment>
<keyword evidence="3 5" id="KW-0805">Transcription regulation</keyword>
<evidence type="ECO:0000256" key="1">
    <source>
        <dbReference type="ARBA" id="ARBA00022472"/>
    </source>
</evidence>
<dbReference type="PANTHER" id="PTHR30265:SF2">
    <property type="entry name" value="TRANSCRIPTION TERMINATION_ANTITERMINATION PROTEIN NUSG"/>
    <property type="match status" value="1"/>
</dbReference>
<dbReference type="GO" id="GO:0006354">
    <property type="term" value="P:DNA-templated transcription elongation"/>
    <property type="evidence" value="ECO:0007669"/>
    <property type="project" value="UniProtKB-UniRule"/>
</dbReference>
<dbReference type="CDD" id="cd06091">
    <property type="entry name" value="KOW_NusG"/>
    <property type="match status" value="1"/>
</dbReference>
<dbReference type="InterPro" id="IPR005824">
    <property type="entry name" value="KOW"/>
</dbReference>
<dbReference type="SMART" id="SM00739">
    <property type="entry name" value="KOW"/>
    <property type="match status" value="1"/>
</dbReference>
<dbReference type="InterPro" id="IPR006645">
    <property type="entry name" value="NGN-like_dom"/>
</dbReference>
<keyword evidence="2 5" id="KW-0889">Transcription antitermination</keyword>
<dbReference type="AlphaFoldDB" id="A0A1J0AEZ0"/>
<dbReference type="PRINTS" id="PR00338">
    <property type="entry name" value="NUSGTNSCPFCT"/>
</dbReference>
<evidence type="ECO:0000256" key="6">
    <source>
        <dbReference type="NCBIfam" id="TIGR00922"/>
    </source>
</evidence>
<dbReference type="Pfam" id="PF02357">
    <property type="entry name" value="NusG"/>
    <property type="match status" value="1"/>
</dbReference>
<dbReference type="RefSeq" id="WP_071454928.1">
    <property type="nucleotide sequence ID" value="NZ_CP017675.1"/>
</dbReference>
<dbReference type="GO" id="GO:0006353">
    <property type="term" value="P:DNA-templated transcription termination"/>
    <property type="evidence" value="ECO:0007669"/>
    <property type="project" value="UniProtKB-UniRule"/>
</dbReference>
<dbReference type="InterPro" id="IPR047050">
    <property type="entry name" value="NGN"/>
</dbReference>
<dbReference type="GO" id="GO:0005829">
    <property type="term" value="C:cytosol"/>
    <property type="evidence" value="ECO:0007669"/>
    <property type="project" value="UniProtKB-ARBA"/>
</dbReference>
<reference evidence="10 11" key="1">
    <citation type="submission" date="2016-10" db="EMBL/GenBank/DDBJ databases">
        <title>Description of Gloeomargarita lithophora gen. nov., sp. nov., a thylakoid-bearing basal-branching cyanobacterium with intracellular carbonates, and proposal for Gloeomargaritales ord. nov.</title>
        <authorList>
            <person name="Moreira D."/>
            <person name="Tavera R."/>
            <person name="Benzerara K."/>
            <person name="Skouri-Panet F."/>
            <person name="Couradeau E."/>
            <person name="Gerard E."/>
            <person name="Loussert C."/>
            <person name="Novelo E."/>
            <person name="Zivanovic Y."/>
            <person name="Lopez-Garcia P."/>
        </authorList>
    </citation>
    <scope>NUCLEOTIDE SEQUENCE [LARGE SCALE GENOMIC DNA]</scope>
    <source>
        <strain evidence="10 11">D10</strain>
    </source>
</reference>
<dbReference type="GO" id="GO:0032784">
    <property type="term" value="P:regulation of DNA-templated transcription elongation"/>
    <property type="evidence" value="ECO:0007669"/>
    <property type="project" value="InterPro"/>
</dbReference>
<dbReference type="InterPro" id="IPR008991">
    <property type="entry name" value="Translation_prot_SH3-like_sf"/>
</dbReference>
<dbReference type="InterPro" id="IPR015869">
    <property type="entry name" value="Transcrpt_antiterm_NusG_bac_CS"/>
</dbReference>
<dbReference type="SUPFAM" id="SSF82679">
    <property type="entry name" value="N-utilization substance G protein NusG, N-terminal domain"/>
    <property type="match status" value="1"/>
</dbReference>
<dbReference type="EMBL" id="CP017675">
    <property type="protein sequence ID" value="APB34497.1"/>
    <property type="molecule type" value="Genomic_DNA"/>
</dbReference>
<dbReference type="InterPro" id="IPR043425">
    <property type="entry name" value="NusG-like"/>
</dbReference>
<dbReference type="Proteomes" id="UP000180235">
    <property type="component" value="Chromosome"/>
</dbReference>
<evidence type="ECO:0000313" key="11">
    <source>
        <dbReference type="Proteomes" id="UP000180235"/>
    </source>
</evidence>
<dbReference type="SMART" id="SM00738">
    <property type="entry name" value="NGN"/>
    <property type="match status" value="1"/>
</dbReference>
<evidence type="ECO:0000259" key="8">
    <source>
        <dbReference type="SMART" id="SM00738"/>
    </source>
</evidence>
<dbReference type="GO" id="GO:0031564">
    <property type="term" value="P:transcription antitermination"/>
    <property type="evidence" value="ECO:0007669"/>
    <property type="project" value="UniProtKB-UniRule"/>
</dbReference>
<proteinExistence type="inferred from homology"/>
<sequence>MTYSANPVEGEEFVGRPCWYVLQVASGCEQKVKSTLEQRSRTLDMTERILQVAIPHAPVVRIRKDGSRQNAEEKIYPGYVYVQMLAVATEEGQWDIDDEAWQLVRNTPHVINFVGSQQLRAGGRSHVKPMPLSETEVERVFQVVIVEEPKVKVDMAPGDLILVIAGPFKDFRGEVVEVSPERSKLKALLSIFGRETPVELEFTQIQKES</sequence>
<evidence type="ECO:0000256" key="7">
    <source>
        <dbReference type="RuleBase" id="RU000538"/>
    </source>
</evidence>
<dbReference type="PROSITE" id="PS01014">
    <property type="entry name" value="NUSG"/>
    <property type="match status" value="1"/>
</dbReference>
<dbReference type="HAMAP" id="MF_00948">
    <property type="entry name" value="NusG"/>
    <property type="match status" value="1"/>
</dbReference>
<gene>
    <name evidence="5 10" type="primary">nusG</name>
    <name evidence="10" type="ORF">GlitD10_2168</name>
</gene>
<keyword evidence="1 5" id="KW-0806">Transcription termination</keyword>
<feature type="domain" description="NusG-like N-terminal" evidence="8">
    <location>
        <begin position="16"/>
        <end position="144"/>
    </location>
</feature>
<dbReference type="Gene3D" id="3.30.70.940">
    <property type="entry name" value="NusG, N-terminal domain"/>
    <property type="match status" value="1"/>
</dbReference>
<evidence type="ECO:0000256" key="3">
    <source>
        <dbReference type="ARBA" id="ARBA00023015"/>
    </source>
</evidence>
<evidence type="ECO:0000256" key="5">
    <source>
        <dbReference type="HAMAP-Rule" id="MF_00948"/>
    </source>
</evidence>
<dbReference type="NCBIfam" id="TIGR00922">
    <property type="entry name" value="nusG"/>
    <property type="match status" value="1"/>
</dbReference>
<dbReference type="STRING" id="1188229.GlitD10_2168"/>
<dbReference type="FunFam" id="2.30.30.30:FF:000002">
    <property type="entry name" value="Transcription termination/antitermination factor NusG"/>
    <property type="match status" value="1"/>
</dbReference>
<accession>A0A1J0AEZ0</accession>
<evidence type="ECO:0000313" key="10">
    <source>
        <dbReference type="EMBL" id="APB34497.1"/>
    </source>
</evidence>
<dbReference type="Pfam" id="PF00467">
    <property type="entry name" value="KOW"/>
    <property type="match status" value="1"/>
</dbReference>
<comment type="similarity">
    <text evidence="5 7">Belongs to the NusG family.</text>
</comment>
<dbReference type="CDD" id="cd09891">
    <property type="entry name" value="NGN_Bact_1"/>
    <property type="match status" value="1"/>
</dbReference>
<dbReference type="Gene3D" id="2.30.30.30">
    <property type="match status" value="1"/>
</dbReference>
<dbReference type="InterPro" id="IPR014722">
    <property type="entry name" value="Rib_uL2_dom2"/>
</dbReference>
<keyword evidence="11" id="KW-1185">Reference proteome</keyword>